<dbReference type="InterPro" id="IPR023614">
    <property type="entry name" value="Porin_dom_sf"/>
</dbReference>
<evidence type="ECO:0008006" key="4">
    <source>
        <dbReference type="Google" id="ProtNLM"/>
    </source>
</evidence>
<organism evidence="2 3">
    <name type="scientific">Lysobacter antibioticus</name>
    <dbReference type="NCBI Taxonomy" id="84531"/>
    <lineage>
        <taxon>Bacteria</taxon>
        <taxon>Pseudomonadati</taxon>
        <taxon>Pseudomonadota</taxon>
        <taxon>Gammaproteobacteria</taxon>
        <taxon>Lysobacterales</taxon>
        <taxon>Lysobacteraceae</taxon>
        <taxon>Lysobacter</taxon>
    </lineage>
</organism>
<evidence type="ECO:0000256" key="1">
    <source>
        <dbReference type="SAM" id="SignalP"/>
    </source>
</evidence>
<protein>
    <recommendedName>
        <fullName evidence="4">Phosphate-selective porin O and P family protein</fullName>
    </recommendedName>
</protein>
<dbReference type="Gene3D" id="2.40.160.10">
    <property type="entry name" value="Porin"/>
    <property type="match status" value="1"/>
</dbReference>
<dbReference type="PATRIC" id="fig|84531.8.peg.246"/>
<dbReference type="PROSITE" id="PS51257">
    <property type="entry name" value="PROKAR_LIPOPROTEIN"/>
    <property type="match status" value="1"/>
</dbReference>
<dbReference type="InterPro" id="IPR010870">
    <property type="entry name" value="Porin_O/P"/>
</dbReference>
<dbReference type="KEGG" id="lab:LA76x_0242"/>
<dbReference type="AlphaFoldDB" id="A0A0S2F4D0"/>
<dbReference type="Pfam" id="PF07396">
    <property type="entry name" value="Porin_O_P"/>
    <property type="match status" value="1"/>
</dbReference>
<proteinExistence type="predicted"/>
<sequence length="486" mass="52308">MQTRVRLANATPAATTWLWGALACALALPAQAQTAPPTVEELAQRLRAIEQRLGGGEAVAGAAADSGNLADLDQRLRVIERRLELQAEESAAKAASTPTLTLSASKGLAVKSPPPGDVELKFKALVQADGRFFIGDDTVPQNDTFLFRRIMPTIEGSWGSLVGFRLTPEFAGDSATIADAYLDLKFDPRATVRIGKFKSPVGLERLQSSGSTALIELGLASELTPNRDLGVQLQGEFAQSTVSYALGVYNGAVDGRDSPTANPDNDFELAGRLFFEPWKNHSNALSGLGFGLAGSRGDKQGSGNNVLPRYRTPGQTQFFNYRGTALADGAHTRWSPQAWYYRNAFSVLGEYVSSSQEVRIGAVADELDHRAWQVTTGYVLTGEDAGYKGVARPNHPFTVGGAGWGAFELVARYGRLEIDDAAFPRYADRNAVAAAARSWGLGLNWYLTGNLKLVANYTQTEFEGGAAAGRDREDEKAFFTRAQLAF</sequence>
<feature type="chain" id="PRO_5006596936" description="Phosphate-selective porin O and P family protein" evidence="1">
    <location>
        <begin position="33"/>
        <end position="486"/>
    </location>
</feature>
<keyword evidence="1" id="KW-0732">Signal</keyword>
<dbReference type="RefSeq" id="WP_057916222.1">
    <property type="nucleotide sequence ID" value="NZ_CP011129.1"/>
</dbReference>
<accession>A0A0S2F4D0</accession>
<evidence type="ECO:0000313" key="2">
    <source>
        <dbReference type="EMBL" id="ALN78404.1"/>
    </source>
</evidence>
<reference evidence="2 3" key="1">
    <citation type="journal article" date="2015" name="BMC Genomics">
        <title>Comparative genomics and metabolic profiling of the genus Lysobacter.</title>
        <authorList>
            <person name="de Bruijn I."/>
            <person name="Cheng X."/>
            <person name="de Jager V."/>
            <person name="Exposito R.G."/>
            <person name="Watrous J."/>
            <person name="Patel N."/>
            <person name="Postma J."/>
            <person name="Dorrestein P.C."/>
            <person name="Kobayashi D."/>
            <person name="Raaijmakers J.M."/>
        </authorList>
    </citation>
    <scope>NUCLEOTIDE SEQUENCE [LARGE SCALE GENOMIC DNA]</scope>
    <source>
        <strain evidence="2 3">76</strain>
    </source>
</reference>
<feature type="signal peptide" evidence="1">
    <location>
        <begin position="1"/>
        <end position="32"/>
    </location>
</feature>
<dbReference type="EMBL" id="CP011129">
    <property type="protein sequence ID" value="ALN78404.1"/>
    <property type="molecule type" value="Genomic_DNA"/>
</dbReference>
<keyword evidence="3" id="KW-1185">Reference proteome</keyword>
<gene>
    <name evidence="2" type="ORF">LA76x_0242</name>
</gene>
<name>A0A0S2F4D0_LYSAN</name>
<dbReference type="STRING" id="84531.LA76x_0242"/>
<dbReference type="Proteomes" id="UP000060787">
    <property type="component" value="Chromosome"/>
</dbReference>
<dbReference type="SUPFAM" id="SSF56935">
    <property type="entry name" value="Porins"/>
    <property type="match status" value="1"/>
</dbReference>
<dbReference type="eggNOG" id="COG3746">
    <property type="taxonomic scope" value="Bacteria"/>
</dbReference>
<evidence type="ECO:0000313" key="3">
    <source>
        <dbReference type="Proteomes" id="UP000060787"/>
    </source>
</evidence>